<comment type="caution">
    <text evidence="3">The sequence shown here is derived from an EMBL/GenBank/DDBJ whole genome shotgun (WGS) entry which is preliminary data.</text>
</comment>
<feature type="compositionally biased region" description="Low complexity" evidence="2">
    <location>
        <begin position="552"/>
        <end position="568"/>
    </location>
</feature>
<feature type="coiled-coil region" evidence="1">
    <location>
        <begin position="315"/>
        <end position="363"/>
    </location>
</feature>
<evidence type="ECO:0000256" key="1">
    <source>
        <dbReference type="SAM" id="Coils"/>
    </source>
</evidence>
<dbReference type="STRING" id="60172.A0A1V6R8V2"/>
<feature type="compositionally biased region" description="Polar residues" evidence="2">
    <location>
        <begin position="531"/>
        <end position="541"/>
    </location>
</feature>
<feature type="compositionally biased region" description="Low complexity" evidence="2">
    <location>
        <begin position="467"/>
        <end position="502"/>
    </location>
</feature>
<dbReference type="Proteomes" id="UP000191612">
    <property type="component" value="Unassembled WGS sequence"/>
</dbReference>
<feature type="compositionally biased region" description="Polar residues" evidence="2">
    <location>
        <begin position="457"/>
        <end position="466"/>
    </location>
</feature>
<feature type="region of interest" description="Disordered" evidence="2">
    <location>
        <begin position="1"/>
        <end position="249"/>
    </location>
</feature>
<feature type="compositionally biased region" description="Low complexity" evidence="2">
    <location>
        <begin position="232"/>
        <end position="244"/>
    </location>
</feature>
<feature type="compositionally biased region" description="Low complexity" evidence="2">
    <location>
        <begin position="510"/>
        <end position="530"/>
    </location>
</feature>
<feature type="compositionally biased region" description="Low complexity" evidence="2">
    <location>
        <begin position="112"/>
        <end position="145"/>
    </location>
</feature>
<feature type="compositionally biased region" description="Low complexity" evidence="2">
    <location>
        <begin position="23"/>
        <end position="39"/>
    </location>
</feature>
<evidence type="ECO:0000313" key="3">
    <source>
        <dbReference type="EMBL" id="OQD97975.1"/>
    </source>
</evidence>
<name>A0A1V6R8V2_9EURO</name>
<dbReference type="AlphaFoldDB" id="A0A1V6R8V2"/>
<reference evidence="4" key="1">
    <citation type="journal article" date="2017" name="Nat. Microbiol.">
        <title>Global analysis of biosynthetic gene clusters reveals vast potential of secondary metabolite production in Penicillium species.</title>
        <authorList>
            <person name="Nielsen J.C."/>
            <person name="Grijseels S."/>
            <person name="Prigent S."/>
            <person name="Ji B."/>
            <person name="Dainat J."/>
            <person name="Nielsen K.F."/>
            <person name="Frisvad J.C."/>
            <person name="Workman M."/>
            <person name="Nielsen J."/>
        </authorList>
    </citation>
    <scope>NUCLEOTIDE SEQUENCE [LARGE SCALE GENOMIC DNA]</scope>
    <source>
        <strain evidence="4">IBT 29525</strain>
    </source>
</reference>
<sequence length="633" mass="68151">MAFTSNTDSEGPRGRTGRPETPSSSANSSRSRRSTLSQRVHFDEPDMCNPLASPRSDVTVTPVPVSVPAKSTNPKVGLPSTSVAGSSVQSLDQLPAPSHDKRNAFAQRKAKVSAPSALPVPSVSSAPSVPSSSHPLRSSIRSSSIPPVPPIPASILKNRPGNLAVPQIKPRSFSAPPSPPKMADSSNVPEGNNKPLPVSPSSRYEPHTPSPRTPIFKKDGMRRPSFSPMERTTGASSTTGSPATHRSSLTLKDLPEAVRSLQYKYETDFKRVTKKIDDIDKLERKVEDFVTLTRDYVQDHMDAQFDRQSEVSLEIINAKRDATEAKEQVHDLKEQANEIKEQIHEMRLEINEHTSTVNDLSAKVDMCLTGIYDNTAEPFVVYQRRKNKEIDEDIQDIGDQTVDQGAQINYLRTLIVRTQVALRVLQHEHGLSISEDVERILPSTPLPARDTVPPTGTLRTLASSESAAIPPAKATAPAQNAPAAQNTPAAKSAPQAKAAPPANTIPQVKITPPTATPPASATGSATITPPGSSTVKQSSIPRRTKKKKSSKKSSSGSSGSTVANQTATTEEETVPPVPQVPQVPHGIILPLDAVRDTPNIPLGHIHPLYRPQFSEMNAEDIPAAASTPRTEER</sequence>
<feature type="region of interest" description="Disordered" evidence="2">
    <location>
        <begin position="443"/>
        <end position="582"/>
    </location>
</feature>
<feature type="compositionally biased region" description="Polar residues" evidence="2">
    <location>
        <begin position="79"/>
        <end position="92"/>
    </location>
</feature>
<proteinExistence type="predicted"/>
<feature type="compositionally biased region" description="Basic residues" evidence="2">
    <location>
        <begin position="542"/>
        <end position="551"/>
    </location>
</feature>
<protein>
    <submittedName>
        <fullName evidence="3">Uncharacterized protein</fullName>
    </submittedName>
</protein>
<evidence type="ECO:0000256" key="2">
    <source>
        <dbReference type="SAM" id="MobiDB-lite"/>
    </source>
</evidence>
<gene>
    <name evidence="3" type="ORF">PENSOL_c010G10517</name>
</gene>
<feature type="compositionally biased region" description="Low complexity" evidence="2">
    <location>
        <begin position="53"/>
        <end position="72"/>
    </location>
</feature>
<keyword evidence="4" id="KW-1185">Reference proteome</keyword>
<organism evidence="3 4">
    <name type="scientific">Penicillium solitum</name>
    <dbReference type="NCBI Taxonomy" id="60172"/>
    <lineage>
        <taxon>Eukaryota</taxon>
        <taxon>Fungi</taxon>
        <taxon>Dikarya</taxon>
        <taxon>Ascomycota</taxon>
        <taxon>Pezizomycotina</taxon>
        <taxon>Eurotiomycetes</taxon>
        <taxon>Eurotiomycetidae</taxon>
        <taxon>Eurotiales</taxon>
        <taxon>Aspergillaceae</taxon>
        <taxon>Penicillium</taxon>
    </lineage>
</organism>
<accession>A0A1V6R8V2</accession>
<evidence type="ECO:0000313" key="4">
    <source>
        <dbReference type="Proteomes" id="UP000191612"/>
    </source>
</evidence>
<dbReference type="EMBL" id="MDYO01000010">
    <property type="protein sequence ID" value="OQD97975.1"/>
    <property type="molecule type" value="Genomic_DNA"/>
</dbReference>
<keyword evidence="1" id="KW-0175">Coiled coil</keyword>